<accession>A0AAV9GS52</accession>
<gene>
    <name evidence="2" type="ORF">QBC34DRAFT_76644</name>
</gene>
<comment type="caution">
    <text evidence="2">The sequence shown here is derived from an EMBL/GenBank/DDBJ whole genome shotgun (WGS) entry which is preliminary data.</text>
</comment>
<evidence type="ECO:0000313" key="3">
    <source>
        <dbReference type="Proteomes" id="UP001321760"/>
    </source>
</evidence>
<sequence>MHIPNPMHMHMHMHLPLPHSISLSLSHRRQHHHGDHHGDKHDSKHHNSDKPNSNNMNNPNNKPSYCPTLPSLPTTHAFERVNEKADVAVEPYWAAEWDSIKHQYDEITSVPLATRRDRLVQKVRLAKVNRAAKVISKRERIHRRAVEGWKRERMQEIAARSVASRRRNRRPSGCDKVAKDSINVDVKERKGADVPWVRSPERRWTV</sequence>
<reference evidence="2" key="2">
    <citation type="submission" date="2023-05" db="EMBL/GenBank/DDBJ databases">
        <authorList>
            <consortium name="Lawrence Berkeley National Laboratory"/>
            <person name="Steindorff A."/>
            <person name="Hensen N."/>
            <person name="Bonometti L."/>
            <person name="Westerberg I."/>
            <person name="Brannstrom I.O."/>
            <person name="Guillou S."/>
            <person name="Cros-Aarteil S."/>
            <person name="Calhoun S."/>
            <person name="Haridas S."/>
            <person name="Kuo A."/>
            <person name="Mondo S."/>
            <person name="Pangilinan J."/>
            <person name="Riley R."/>
            <person name="Labutti K."/>
            <person name="Andreopoulos B."/>
            <person name="Lipzen A."/>
            <person name="Chen C."/>
            <person name="Yanf M."/>
            <person name="Daum C."/>
            <person name="Ng V."/>
            <person name="Clum A."/>
            <person name="Ohm R."/>
            <person name="Martin F."/>
            <person name="Silar P."/>
            <person name="Natvig D."/>
            <person name="Lalanne C."/>
            <person name="Gautier V."/>
            <person name="Ament-Velasquez S.L."/>
            <person name="Kruys A."/>
            <person name="Hutchinson M.I."/>
            <person name="Powell A.J."/>
            <person name="Barry K."/>
            <person name="Miller A.N."/>
            <person name="Grigoriev I.V."/>
            <person name="Debuchy R."/>
            <person name="Gladieux P."/>
            <person name="Thoren M.H."/>
            <person name="Johannesson H."/>
        </authorList>
    </citation>
    <scope>NUCLEOTIDE SEQUENCE</scope>
    <source>
        <strain evidence="2">PSN243</strain>
    </source>
</reference>
<feature type="compositionally biased region" description="Low complexity" evidence="1">
    <location>
        <begin position="50"/>
        <end position="64"/>
    </location>
</feature>
<protein>
    <submittedName>
        <fullName evidence="2">Uncharacterized protein</fullName>
    </submittedName>
</protein>
<dbReference type="AlphaFoldDB" id="A0AAV9GS52"/>
<reference evidence="2" key="1">
    <citation type="journal article" date="2023" name="Mol. Phylogenet. Evol.">
        <title>Genome-scale phylogeny and comparative genomics of the fungal order Sordariales.</title>
        <authorList>
            <person name="Hensen N."/>
            <person name="Bonometti L."/>
            <person name="Westerberg I."/>
            <person name="Brannstrom I.O."/>
            <person name="Guillou S."/>
            <person name="Cros-Aarteil S."/>
            <person name="Calhoun S."/>
            <person name="Haridas S."/>
            <person name="Kuo A."/>
            <person name="Mondo S."/>
            <person name="Pangilinan J."/>
            <person name="Riley R."/>
            <person name="LaButti K."/>
            <person name="Andreopoulos B."/>
            <person name="Lipzen A."/>
            <person name="Chen C."/>
            <person name="Yan M."/>
            <person name="Daum C."/>
            <person name="Ng V."/>
            <person name="Clum A."/>
            <person name="Steindorff A."/>
            <person name="Ohm R.A."/>
            <person name="Martin F."/>
            <person name="Silar P."/>
            <person name="Natvig D.O."/>
            <person name="Lalanne C."/>
            <person name="Gautier V."/>
            <person name="Ament-Velasquez S.L."/>
            <person name="Kruys A."/>
            <person name="Hutchinson M.I."/>
            <person name="Powell A.J."/>
            <person name="Barry K."/>
            <person name="Miller A.N."/>
            <person name="Grigoriev I.V."/>
            <person name="Debuchy R."/>
            <person name="Gladieux P."/>
            <person name="Hiltunen Thoren M."/>
            <person name="Johannesson H."/>
        </authorList>
    </citation>
    <scope>NUCLEOTIDE SEQUENCE</scope>
    <source>
        <strain evidence="2">PSN243</strain>
    </source>
</reference>
<name>A0AAV9GS52_9PEZI</name>
<evidence type="ECO:0000313" key="2">
    <source>
        <dbReference type="EMBL" id="KAK4450600.1"/>
    </source>
</evidence>
<keyword evidence="3" id="KW-1185">Reference proteome</keyword>
<feature type="region of interest" description="Disordered" evidence="1">
    <location>
        <begin position="25"/>
        <end position="69"/>
    </location>
</feature>
<feature type="compositionally biased region" description="Basic residues" evidence="1">
    <location>
        <begin position="26"/>
        <end position="35"/>
    </location>
</feature>
<organism evidence="2 3">
    <name type="scientific">Podospora aff. communis PSN243</name>
    <dbReference type="NCBI Taxonomy" id="3040156"/>
    <lineage>
        <taxon>Eukaryota</taxon>
        <taxon>Fungi</taxon>
        <taxon>Dikarya</taxon>
        <taxon>Ascomycota</taxon>
        <taxon>Pezizomycotina</taxon>
        <taxon>Sordariomycetes</taxon>
        <taxon>Sordariomycetidae</taxon>
        <taxon>Sordariales</taxon>
        <taxon>Podosporaceae</taxon>
        <taxon>Podospora</taxon>
    </lineage>
</organism>
<feature type="compositionally biased region" description="Basic and acidic residues" evidence="1">
    <location>
        <begin position="36"/>
        <end position="49"/>
    </location>
</feature>
<proteinExistence type="predicted"/>
<dbReference type="Proteomes" id="UP001321760">
    <property type="component" value="Unassembled WGS sequence"/>
</dbReference>
<evidence type="ECO:0000256" key="1">
    <source>
        <dbReference type="SAM" id="MobiDB-lite"/>
    </source>
</evidence>
<feature type="region of interest" description="Disordered" evidence="1">
    <location>
        <begin position="160"/>
        <end position="181"/>
    </location>
</feature>
<dbReference type="EMBL" id="MU865932">
    <property type="protein sequence ID" value="KAK4450600.1"/>
    <property type="molecule type" value="Genomic_DNA"/>
</dbReference>